<dbReference type="Proteomes" id="UP000031449">
    <property type="component" value="Chromosome"/>
</dbReference>
<organism evidence="1 2">
    <name type="scientific">Jeotgalibacillus malaysiensis</name>
    <dbReference type="NCBI Taxonomy" id="1508404"/>
    <lineage>
        <taxon>Bacteria</taxon>
        <taxon>Bacillati</taxon>
        <taxon>Bacillota</taxon>
        <taxon>Bacilli</taxon>
        <taxon>Bacillales</taxon>
        <taxon>Caryophanaceae</taxon>
        <taxon>Jeotgalibacillus</taxon>
    </lineage>
</organism>
<dbReference type="HOGENOM" id="CLU_2605165_0_0_9"/>
<evidence type="ECO:0000313" key="1">
    <source>
        <dbReference type="EMBL" id="AJD92782.1"/>
    </source>
</evidence>
<name>A0A0B5AVP0_9BACL</name>
<dbReference type="OrthoDB" id="2969981at2"/>
<keyword evidence="2" id="KW-1185">Reference proteome</keyword>
<evidence type="ECO:0000313" key="2">
    <source>
        <dbReference type="Proteomes" id="UP000031449"/>
    </source>
</evidence>
<proteinExistence type="predicted"/>
<protein>
    <submittedName>
        <fullName evidence="1">Uncharacterized protein</fullName>
    </submittedName>
</protein>
<gene>
    <name evidence="1" type="ORF">JMA_34650</name>
</gene>
<reference evidence="1 2" key="1">
    <citation type="submission" date="2014-08" db="EMBL/GenBank/DDBJ databases">
        <title>Complete genome of a marine bacteria Jeotgalibacillus malaysiensis.</title>
        <authorList>
            <person name="Yaakop A.S."/>
            <person name="Chan K.-G."/>
            <person name="Goh K.M."/>
        </authorList>
    </citation>
    <scope>NUCLEOTIDE SEQUENCE [LARGE SCALE GENOMIC DNA]</scope>
    <source>
        <strain evidence="1 2">D5</strain>
    </source>
</reference>
<dbReference type="STRING" id="1508404.JMA_34650"/>
<accession>A0A0B5AVP0</accession>
<sequence>MTQLLEPGRNYTGEELQKISESEDVLLLSSNEDQLFTDASREYRVVSWYEGFHSHGASYQTKRAYIVEKV</sequence>
<dbReference type="BioCyc" id="JESP1508404:G14D9-12746-MONOMER"/>
<dbReference type="AlphaFoldDB" id="A0A0B5AVP0"/>
<dbReference type="EMBL" id="CP009416">
    <property type="protein sequence ID" value="AJD92782.1"/>
    <property type="molecule type" value="Genomic_DNA"/>
</dbReference>
<dbReference type="KEGG" id="jeo:JMA_34650"/>